<keyword evidence="3" id="KW-1185">Reference proteome</keyword>
<evidence type="ECO:0000313" key="2">
    <source>
        <dbReference type="EMBL" id="SDC43407.1"/>
    </source>
</evidence>
<dbReference type="InterPro" id="IPR012903">
    <property type="entry name" value="Nif11"/>
</dbReference>
<evidence type="ECO:0000313" key="3">
    <source>
        <dbReference type="Proteomes" id="UP000198943"/>
    </source>
</evidence>
<dbReference type="EMBL" id="FMYW01000007">
    <property type="protein sequence ID" value="SDC43407.1"/>
    <property type="molecule type" value="Genomic_DNA"/>
</dbReference>
<reference evidence="3" key="1">
    <citation type="submission" date="2016-10" db="EMBL/GenBank/DDBJ databases">
        <authorList>
            <person name="Varghese N."/>
            <person name="Submissions S."/>
        </authorList>
    </citation>
    <scope>NUCLEOTIDE SEQUENCE [LARGE SCALE GENOMIC DNA]</scope>
    <source>
        <strain evidence="3">DSM 11005</strain>
    </source>
</reference>
<dbReference type="Pfam" id="PF07862">
    <property type="entry name" value="Nif11"/>
    <property type="match status" value="1"/>
</dbReference>
<dbReference type="RefSeq" id="WP_093730293.1">
    <property type="nucleotide sequence ID" value="NZ_FMYW01000007.1"/>
</dbReference>
<sequence length="77" mass="8271">MQINVNELTQEQIAKALACKTAEELVAAAKEEGYELTREEAEAYMAEMDDVELDGEALKKVAGGLCYGVGFASLADL</sequence>
<protein>
    <submittedName>
        <fullName evidence="2">Nif11-like leader peptide domain-containing protein</fullName>
    </submittedName>
</protein>
<evidence type="ECO:0000259" key="1">
    <source>
        <dbReference type="Pfam" id="PF07862"/>
    </source>
</evidence>
<organism evidence="2 3">
    <name type="scientific">Succiniclasticum ruminis</name>
    <dbReference type="NCBI Taxonomy" id="40841"/>
    <lineage>
        <taxon>Bacteria</taxon>
        <taxon>Bacillati</taxon>
        <taxon>Bacillota</taxon>
        <taxon>Negativicutes</taxon>
        <taxon>Acidaminococcales</taxon>
        <taxon>Acidaminococcaceae</taxon>
        <taxon>Succiniclasticum</taxon>
    </lineage>
</organism>
<dbReference type="Proteomes" id="UP000198943">
    <property type="component" value="Unassembled WGS sequence"/>
</dbReference>
<dbReference type="NCBIfam" id="TIGR03798">
    <property type="entry name" value="leader_Nif11"/>
    <property type="match status" value="1"/>
</dbReference>
<feature type="domain" description="Nif11" evidence="1">
    <location>
        <begin position="16"/>
        <end position="40"/>
    </location>
</feature>
<dbReference type="InterPro" id="IPR022516">
    <property type="entry name" value="CHP03798_Ocin"/>
</dbReference>
<dbReference type="AlphaFoldDB" id="A0A1G6LK77"/>
<name>A0A1G6LK77_9FIRM</name>
<accession>A0A1G6LK77</accession>
<proteinExistence type="predicted"/>
<gene>
    <name evidence="2" type="ORF">SAMN04487864_107109</name>
</gene>